<feature type="region of interest" description="Disordered" evidence="1">
    <location>
        <begin position="1"/>
        <end position="23"/>
    </location>
</feature>
<gene>
    <name evidence="2" type="ORF">C8N31_107157</name>
</gene>
<protein>
    <submittedName>
        <fullName evidence="2">Uncharacterized protein</fullName>
    </submittedName>
</protein>
<proteinExistence type="predicted"/>
<reference evidence="2 3" key="1">
    <citation type="submission" date="2018-04" db="EMBL/GenBank/DDBJ databases">
        <title>Genomic Encyclopedia of Archaeal and Bacterial Type Strains, Phase II (KMG-II): from individual species to whole genera.</title>
        <authorList>
            <person name="Goeker M."/>
        </authorList>
    </citation>
    <scope>NUCLEOTIDE SEQUENCE [LARGE SCALE GENOMIC DNA]</scope>
    <source>
        <strain evidence="2 3">DSM 12244</strain>
    </source>
</reference>
<dbReference type="EMBL" id="QBKU01000007">
    <property type="protein sequence ID" value="PTX73455.1"/>
    <property type="molecule type" value="Genomic_DNA"/>
</dbReference>
<evidence type="ECO:0000313" key="3">
    <source>
        <dbReference type="Proteomes" id="UP000244092"/>
    </source>
</evidence>
<name>A0A2T6CD84_9RHOB</name>
<accession>A0A2T6CD84</accession>
<dbReference type="Proteomes" id="UP000244092">
    <property type="component" value="Unassembled WGS sequence"/>
</dbReference>
<comment type="caution">
    <text evidence="2">The sequence shown here is derived from an EMBL/GenBank/DDBJ whole genome shotgun (WGS) entry which is preliminary data.</text>
</comment>
<evidence type="ECO:0000313" key="2">
    <source>
        <dbReference type="EMBL" id="PTX73455.1"/>
    </source>
</evidence>
<sequence>MAVKLAAAADGGGAGKAERQSPVDLFSAVLPQKKWQKKMQG</sequence>
<evidence type="ECO:0000256" key="1">
    <source>
        <dbReference type="SAM" id="MobiDB-lite"/>
    </source>
</evidence>
<dbReference type="AlphaFoldDB" id="A0A2T6CD84"/>
<organism evidence="2 3">
    <name type="scientific">Sulfitobacter mediterraneus</name>
    <dbReference type="NCBI Taxonomy" id="83219"/>
    <lineage>
        <taxon>Bacteria</taxon>
        <taxon>Pseudomonadati</taxon>
        <taxon>Pseudomonadota</taxon>
        <taxon>Alphaproteobacteria</taxon>
        <taxon>Rhodobacterales</taxon>
        <taxon>Roseobacteraceae</taxon>
        <taxon>Sulfitobacter</taxon>
    </lineage>
</organism>